<reference evidence="2" key="1">
    <citation type="submission" date="2022-11" db="EMBL/GenBank/DDBJ databases">
        <title>Alteromonas sp. nov., isolated from sea water of the Qingdao.</title>
        <authorList>
            <person name="Wang Q."/>
        </authorList>
    </citation>
    <scope>NUCLEOTIDE SEQUENCE</scope>
    <source>
        <strain evidence="2">ASW11-7</strain>
    </source>
</reference>
<evidence type="ECO:0000313" key="3">
    <source>
        <dbReference type="Proteomes" id="UP001142810"/>
    </source>
</evidence>
<dbReference type="RefSeq" id="WP_265617782.1">
    <property type="nucleotide sequence ID" value="NZ_JAPFRD010000011.1"/>
</dbReference>
<evidence type="ECO:0008006" key="4">
    <source>
        <dbReference type="Google" id="ProtNLM"/>
    </source>
</evidence>
<gene>
    <name evidence="2" type="ORF">OPS25_11060</name>
</gene>
<comment type="caution">
    <text evidence="2">The sequence shown here is derived from an EMBL/GenBank/DDBJ whole genome shotgun (WGS) entry which is preliminary data.</text>
</comment>
<evidence type="ECO:0000256" key="1">
    <source>
        <dbReference type="SAM" id="Phobius"/>
    </source>
</evidence>
<organism evidence="2 3">
    <name type="scientific">Alteromonas aquimaris</name>
    <dbReference type="NCBI Taxonomy" id="2998417"/>
    <lineage>
        <taxon>Bacteria</taxon>
        <taxon>Pseudomonadati</taxon>
        <taxon>Pseudomonadota</taxon>
        <taxon>Gammaproteobacteria</taxon>
        <taxon>Alteromonadales</taxon>
        <taxon>Alteromonadaceae</taxon>
        <taxon>Alteromonas/Salinimonas group</taxon>
        <taxon>Alteromonas</taxon>
    </lineage>
</organism>
<feature type="transmembrane region" description="Helical" evidence="1">
    <location>
        <begin position="30"/>
        <end position="49"/>
    </location>
</feature>
<dbReference type="Proteomes" id="UP001142810">
    <property type="component" value="Unassembled WGS sequence"/>
</dbReference>
<sequence length="54" mass="6291">MMKSIFTHLNKPINLAKLCRGNQRRQRREVLSTILMLMMMMIVAGFRHASATSR</sequence>
<evidence type="ECO:0000313" key="2">
    <source>
        <dbReference type="EMBL" id="MCW8109034.1"/>
    </source>
</evidence>
<name>A0ABT3P8F9_9ALTE</name>
<keyword evidence="1" id="KW-1133">Transmembrane helix</keyword>
<proteinExistence type="predicted"/>
<keyword evidence="3" id="KW-1185">Reference proteome</keyword>
<keyword evidence="1" id="KW-0472">Membrane</keyword>
<keyword evidence="1" id="KW-0812">Transmembrane</keyword>
<dbReference type="EMBL" id="JAPFRD010000011">
    <property type="protein sequence ID" value="MCW8109034.1"/>
    <property type="molecule type" value="Genomic_DNA"/>
</dbReference>
<protein>
    <recommendedName>
        <fullName evidence="4">Transposase family protein</fullName>
    </recommendedName>
</protein>
<accession>A0ABT3P8F9</accession>